<dbReference type="RefSeq" id="XP_069232037.1">
    <property type="nucleotide sequence ID" value="XM_069370967.1"/>
</dbReference>
<evidence type="ECO:0000256" key="2">
    <source>
        <dbReference type="SAM" id="SignalP"/>
    </source>
</evidence>
<dbReference type="PANTHER" id="PTHR42834">
    <property type="entry name" value="ENDONUCLEASE/EXONUCLEASE/PHOSPHATASE FAMILY PROTEIN (AFU_ORTHOLOGUE AFUA_3G09210)"/>
    <property type="match status" value="1"/>
</dbReference>
<feature type="signal peptide" evidence="2">
    <location>
        <begin position="1"/>
        <end position="18"/>
    </location>
</feature>
<keyword evidence="5" id="KW-1185">Reference proteome</keyword>
<dbReference type="PANTHER" id="PTHR42834:SF1">
    <property type="entry name" value="ENDONUCLEASE_EXONUCLEASE_PHOSPHATASE FAMILY PROTEIN (AFU_ORTHOLOGUE AFUA_3G09210)"/>
    <property type="match status" value="1"/>
</dbReference>
<dbReference type="InterPro" id="IPR005135">
    <property type="entry name" value="Endo/exonuclease/phosphatase"/>
</dbReference>
<dbReference type="Pfam" id="PF03372">
    <property type="entry name" value="Exo_endo_phos"/>
    <property type="match status" value="1"/>
</dbReference>
<proteinExistence type="predicted"/>
<dbReference type="InterPro" id="IPR036691">
    <property type="entry name" value="Endo/exonu/phosph_ase_sf"/>
</dbReference>
<evidence type="ECO:0000256" key="1">
    <source>
        <dbReference type="SAM" id="MobiDB-lite"/>
    </source>
</evidence>
<name>A0AB34KXW0_9PEZI</name>
<feature type="chain" id="PRO_5044230384" description="Endonuclease/exonuclease/phosphatase domain-containing protein" evidence="2">
    <location>
        <begin position="19"/>
        <end position="617"/>
    </location>
</feature>
<feature type="region of interest" description="Disordered" evidence="1">
    <location>
        <begin position="475"/>
        <end position="495"/>
    </location>
</feature>
<dbReference type="Gene3D" id="3.60.10.10">
    <property type="entry name" value="Endonuclease/exonuclease/phosphatase"/>
    <property type="match status" value="1"/>
</dbReference>
<organism evidence="4 5">
    <name type="scientific">Cladosporium halotolerans</name>
    <dbReference type="NCBI Taxonomy" id="1052096"/>
    <lineage>
        <taxon>Eukaryota</taxon>
        <taxon>Fungi</taxon>
        <taxon>Dikarya</taxon>
        <taxon>Ascomycota</taxon>
        <taxon>Pezizomycotina</taxon>
        <taxon>Dothideomycetes</taxon>
        <taxon>Dothideomycetidae</taxon>
        <taxon>Cladosporiales</taxon>
        <taxon>Cladosporiaceae</taxon>
        <taxon>Cladosporium</taxon>
    </lineage>
</organism>
<dbReference type="GeneID" id="96003805"/>
<evidence type="ECO:0000259" key="3">
    <source>
        <dbReference type="Pfam" id="PF03372"/>
    </source>
</evidence>
<evidence type="ECO:0000313" key="5">
    <source>
        <dbReference type="Proteomes" id="UP000803884"/>
    </source>
</evidence>
<sequence length="617" mass="66326">MAVLKNLVAALSFAGASAAATTIAQITGDKYLSPLNGTGVEDVAGLVTAKGPNGFWIRSPTPDKDDRTSESVYVFGRNALGNVTVGDLISINGNVTEYRTNDDYLYLTEIINPRNIRVESSGNTVTAVVLEGKTSGLIGKKDLQPPREQFSGLDNGDVFAVPNEQSRVSEVNPRLDPKKYGMDFWESLSGELVTVKGVTALGRQANNFGDQWVRGNWKVSGQNSRGGLTVTNRDSNPETIIIGAPLDGSENTNETKLGDQLEDITGVVQYVFGFYAILPTTGTKVKSSQEAIPPPSSISSNGRCNGLTFGSYNIENFAPNNSRVSLVAEHIVDYLNTPSVMFLQEVQDNSGETNNGVTNANLTLASLAQAVSDISGIDYLSVSVDPVNNQDGGVPGGNIQTAYLYNPLEVRLRDPNPGTATDVNEVVAGPALRFNPGRIDDGTTFSNSRKPLAAHWELVDGSGTFFTVNNHWTSKGGSSSLQGDPRPPVNGGVDRRSQQAELTGSFIAEILAQDKNAAVIAAGDFNEFAVVEPLRRFVEVSGLRDLDVVGKVPENERYTYTFGASQQQLDHMYASSWATRRVGRGDFEHVHVNTWVAEEDVASDHDPSVARLNVCSR</sequence>
<reference evidence="4 5" key="1">
    <citation type="journal article" date="2020" name="Microbiol. Resour. Announc.">
        <title>Draft Genome Sequence of a Cladosporium Species Isolated from the Mesophotic Ascidian Didemnum maculosum.</title>
        <authorList>
            <person name="Gioti A."/>
            <person name="Siaperas R."/>
            <person name="Nikolaivits E."/>
            <person name="Le Goff G."/>
            <person name="Ouazzani J."/>
            <person name="Kotoulas G."/>
            <person name="Topakas E."/>
        </authorList>
    </citation>
    <scope>NUCLEOTIDE SEQUENCE [LARGE SCALE GENOMIC DNA]</scope>
    <source>
        <strain evidence="4 5">TM138-S3</strain>
    </source>
</reference>
<accession>A0AB34KXW0</accession>
<dbReference type="Proteomes" id="UP000803884">
    <property type="component" value="Unassembled WGS sequence"/>
</dbReference>
<comment type="caution">
    <text evidence="4">The sequence shown here is derived from an EMBL/GenBank/DDBJ whole genome shotgun (WGS) entry which is preliminary data.</text>
</comment>
<protein>
    <recommendedName>
        <fullName evidence="3">Endonuclease/exonuclease/phosphatase domain-containing protein</fullName>
    </recommendedName>
</protein>
<feature type="domain" description="Endonuclease/exonuclease/phosphatase" evidence="3">
    <location>
        <begin position="310"/>
        <end position="605"/>
    </location>
</feature>
<dbReference type="AlphaFoldDB" id="A0AB34KXW0"/>
<dbReference type="EMBL" id="JAAQHG020000006">
    <property type="protein sequence ID" value="KAL1588932.1"/>
    <property type="molecule type" value="Genomic_DNA"/>
</dbReference>
<dbReference type="CDD" id="cd04486">
    <property type="entry name" value="YhcR_OBF_like"/>
    <property type="match status" value="1"/>
</dbReference>
<dbReference type="GO" id="GO:0003824">
    <property type="term" value="F:catalytic activity"/>
    <property type="evidence" value="ECO:0007669"/>
    <property type="project" value="InterPro"/>
</dbReference>
<gene>
    <name evidence="4" type="ORF">WHR41_02361</name>
</gene>
<dbReference type="SUPFAM" id="SSF56219">
    <property type="entry name" value="DNase I-like"/>
    <property type="match status" value="1"/>
</dbReference>
<evidence type="ECO:0000313" key="4">
    <source>
        <dbReference type="EMBL" id="KAL1588932.1"/>
    </source>
</evidence>
<keyword evidence="2" id="KW-0732">Signal</keyword>